<feature type="non-terminal residue" evidence="2">
    <location>
        <position position="58"/>
    </location>
</feature>
<dbReference type="AlphaFoldDB" id="A0A6J4N9K1"/>
<sequence length="58" mass="5627">DGSPPSCPDAPLRRGEQGGSDPATGPGARGEDAAILRDAGDHLPGAGAGHPANKSLDL</sequence>
<protein>
    <submittedName>
        <fullName evidence="2">Uncharacterized protein</fullName>
    </submittedName>
</protein>
<evidence type="ECO:0000313" key="2">
    <source>
        <dbReference type="EMBL" id="CAA9379032.1"/>
    </source>
</evidence>
<organism evidence="2">
    <name type="scientific">uncultured Gemmatimonadota bacterium</name>
    <dbReference type="NCBI Taxonomy" id="203437"/>
    <lineage>
        <taxon>Bacteria</taxon>
        <taxon>Pseudomonadati</taxon>
        <taxon>Gemmatimonadota</taxon>
        <taxon>environmental samples</taxon>
    </lineage>
</organism>
<accession>A0A6J4N9K1</accession>
<name>A0A6J4N9K1_9BACT</name>
<gene>
    <name evidence="2" type="ORF">AVDCRST_MAG89-5229</name>
</gene>
<reference evidence="2" key="1">
    <citation type="submission" date="2020-02" db="EMBL/GenBank/DDBJ databases">
        <authorList>
            <person name="Meier V. D."/>
        </authorList>
    </citation>
    <scope>NUCLEOTIDE SEQUENCE</scope>
    <source>
        <strain evidence="2">AVDCRST_MAG89</strain>
    </source>
</reference>
<proteinExistence type="predicted"/>
<feature type="non-terminal residue" evidence="2">
    <location>
        <position position="1"/>
    </location>
</feature>
<evidence type="ECO:0000256" key="1">
    <source>
        <dbReference type="SAM" id="MobiDB-lite"/>
    </source>
</evidence>
<dbReference type="EMBL" id="CADCTV010001098">
    <property type="protein sequence ID" value="CAA9379032.1"/>
    <property type="molecule type" value="Genomic_DNA"/>
</dbReference>
<feature type="region of interest" description="Disordered" evidence="1">
    <location>
        <begin position="1"/>
        <end position="58"/>
    </location>
</feature>
<feature type="compositionally biased region" description="Basic and acidic residues" evidence="1">
    <location>
        <begin position="29"/>
        <end position="41"/>
    </location>
</feature>